<dbReference type="Gene3D" id="3.30.572.10">
    <property type="entry name" value="Thymidylate synthase/dCMP hydroxymethylase domain"/>
    <property type="match status" value="1"/>
</dbReference>
<accession>A0A5P2DBU3</accession>
<evidence type="ECO:0000313" key="4">
    <source>
        <dbReference type="EMBL" id="QES51990.1"/>
    </source>
</evidence>
<dbReference type="GO" id="GO:0006231">
    <property type="term" value="P:dTMP biosynthetic process"/>
    <property type="evidence" value="ECO:0007669"/>
    <property type="project" value="TreeGrafter"/>
</dbReference>
<dbReference type="OrthoDB" id="9774633at2"/>
<dbReference type="InterPro" id="IPR045097">
    <property type="entry name" value="Thymidate_synth/dCMP_Mease"/>
</dbReference>
<feature type="domain" description="Thymidylate synthase/dCMP hydroxymethylase" evidence="3">
    <location>
        <begin position="13"/>
        <end position="221"/>
    </location>
</feature>
<dbReference type="GO" id="GO:0032259">
    <property type="term" value="P:methylation"/>
    <property type="evidence" value="ECO:0007669"/>
    <property type="project" value="UniProtKB-KW"/>
</dbReference>
<dbReference type="Pfam" id="PF00303">
    <property type="entry name" value="Thymidylat_synt"/>
    <property type="match status" value="1"/>
</dbReference>
<keyword evidence="2 4" id="KW-0808">Transferase</keyword>
<dbReference type="EMBL" id="CP029190">
    <property type="protein sequence ID" value="QES51990.1"/>
    <property type="molecule type" value="Genomic_DNA"/>
</dbReference>
<keyword evidence="1 4" id="KW-0489">Methyltransferase</keyword>
<evidence type="ECO:0000313" key="5">
    <source>
        <dbReference type="Proteomes" id="UP000325211"/>
    </source>
</evidence>
<evidence type="ECO:0000256" key="1">
    <source>
        <dbReference type="ARBA" id="ARBA00022603"/>
    </source>
</evidence>
<name>A0A5P2DBU3_STRVZ</name>
<dbReference type="RefSeq" id="WP_150211727.1">
    <property type="nucleotide sequence ID" value="NZ_CP029190.1"/>
</dbReference>
<reference evidence="4 5" key="1">
    <citation type="submission" date="2018-05" db="EMBL/GenBank/DDBJ databases">
        <title>Streptomyces venezuelae.</title>
        <authorList>
            <person name="Kim W."/>
            <person name="Lee N."/>
            <person name="Cho B.-K."/>
        </authorList>
    </citation>
    <scope>NUCLEOTIDE SEQUENCE [LARGE SCALE GENOMIC DNA]</scope>
    <source>
        <strain evidence="4 5">ATCC 21782</strain>
    </source>
</reference>
<dbReference type="InterPro" id="IPR036926">
    <property type="entry name" value="Thymidate_synth/dCMP_Mease_sf"/>
</dbReference>
<sequence length="308" mass="34589">MIHLTAGSANELFTAACTAVLDQGRIVKPRGMATTEVIGAHLTLTQPRRRLVSLPPARVLNAAFAAAEATWILSGSDGGWIYTYNQRMAQYADDGVLRGAYGPRMRAWRPGHDQLDHVRRTLLEDPDSRRALIQLYDPDRDIPHHSDVPCTLGYRFYLRDGRLEMHTTMRSQDLWLGFCYDIFTATVLHELMSHWIGAELGHYHHHVDSLHLYDSRLSAARALPDQPTPSRLMDPLTVGWEEFDPLLDSITSGNTPDGAWGDFAHVMRSYRVWKNGDRTDARRMVADPDGVLSEGLAGWYAQLSGRAA</sequence>
<dbReference type="PANTHER" id="PTHR11548:SF9">
    <property type="entry name" value="THYMIDYLATE SYNTHASE"/>
    <property type="match status" value="1"/>
</dbReference>
<evidence type="ECO:0000259" key="3">
    <source>
        <dbReference type="Pfam" id="PF00303"/>
    </source>
</evidence>
<organism evidence="4 5">
    <name type="scientific">Streptomyces venezuelae</name>
    <dbReference type="NCBI Taxonomy" id="54571"/>
    <lineage>
        <taxon>Bacteria</taxon>
        <taxon>Bacillati</taxon>
        <taxon>Actinomycetota</taxon>
        <taxon>Actinomycetes</taxon>
        <taxon>Kitasatosporales</taxon>
        <taxon>Streptomycetaceae</taxon>
        <taxon>Streptomyces</taxon>
    </lineage>
</organism>
<gene>
    <name evidence="4" type="ORF">DEJ50_33355</name>
</gene>
<dbReference type="GO" id="GO:0004799">
    <property type="term" value="F:thymidylate synthase activity"/>
    <property type="evidence" value="ECO:0007669"/>
    <property type="project" value="TreeGrafter"/>
</dbReference>
<dbReference type="SUPFAM" id="SSF55831">
    <property type="entry name" value="Thymidylate synthase/dCMP hydroxymethylase"/>
    <property type="match status" value="1"/>
</dbReference>
<evidence type="ECO:0000256" key="2">
    <source>
        <dbReference type="ARBA" id="ARBA00022679"/>
    </source>
</evidence>
<dbReference type="PANTHER" id="PTHR11548">
    <property type="entry name" value="THYMIDYLATE SYNTHASE 1"/>
    <property type="match status" value="1"/>
</dbReference>
<dbReference type="Proteomes" id="UP000325211">
    <property type="component" value="Chromosome"/>
</dbReference>
<protein>
    <submittedName>
        <fullName evidence="4">Methyltransferase</fullName>
    </submittedName>
</protein>
<dbReference type="AlphaFoldDB" id="A0A5P2DBU3"/>
<dbReference type="GO" id="GO:0005829">
    <property type="term" value="C:cytosol"/>
    <property type="evidence" value="ECO:0007669"/>
    <property type="project" value="TreeGrafter"/>
</dbReference>
<dbReference type="InterPro" id="IPR023451">
    <property type="entry name" value="Thymidate_synth/dCMP_Mease_dom"/>
</dbReference>
<proteinExistence type="predicted"/>